<gene>
    <name evidence="2" type="ORF">FPZ22_05565</name>
</gene>
<dbReference type="Proteomes" id="UP000316584">
    <property type="component" value="Chromosome"/>
</dbReference>
<dbReference type="OrthoDB" id="9790406at2"/>
<reference evidence="2 3" key="1">
    <citation type="submission" date="2019-07" db="EMBL/GenBank/DDBJ databases">
        <title>Full genome sequence of Luteimonas sp. Gr-4.</title>
        <authorList>
            <person name="Im W.-T."/>
        </authorList>
    </citation>
    <scope>NUCLEOTIDE SEQUENCE [LARGE SCALE GENOMIC DNA]</scope>
    <source>
        <strain evidence="2 3">Gr-4</strain>
    </source>
</reference>
<dbReference type="Gene3D" id="2.40.50.180">
    <property type="entry name" value="CheA-289, Domain 4"/>
    <property type="match status" value="1"/>
</dbReference>
<dbReference type="KEGG" id="lug:FPZ22_05565"/>
<dbReference type="InterPro" id="IPR036061">
    <property type="entry name" value="CheW-like_dom_sf"/>
</dbReference>
<dbReference type="InterPro" id="IPR039315">
    <property type="entry name" value="CheW"/>
</dbReference>
<accession>A0A518N3F0</accession>
<evidence type="ECO:0000313" key="2">
    <source>
        <dbReference type="EMBL" id="QDW66428.1"/>
    </source>
</evidence>
<dbReference type="Gene3D" id="2.30.30.40">
    <property type="entry name" value="SH3 Domains"/>
    <property type="match status" value="1"/>
</dbReference>
<protein>
    <submittedName>
        <fullName evidence="2">Purine-binding chemotaxis protein CheW</fullName>
    </submittedName>
</protein>
<sequence length="179" mass="19363">MTALVKHRTADFEQPERGASQYLTFLLDGEAFAVDILNIREIIEFGNLTTVPLMPEFIRGVINLRGAVVPVVDLANRLGRPVGAVTRRTCIVILDVHADTPGSGHVVHTLGMVVDVVNEVLDINHADIEPAPAFGTHIRSDFISGMGKVDSGFVIILDANRVLSVDEMTRLDLSVAAGR</sequence>
<keyword evidence="3" id="KW-1185">Reference proteome</keyword>
<dbReference type="SUPFAM" id="SSF50341">
    <property type="entry name" value="CheW-like"/>
    <property type="match status" value="1"/>
</dbReference>
<evidence type="ECO:0000313" key="3">
    <source>
        <dbReference type="Proteomes" id="UP000316584"/>
    </source>
</evidence>
<dbReference type="AlphaFoldDB" id="A0A518N3F0"/>
<dbReference type="SMART" id="SM00260">
    <property type="entry name" value="CheW"/>
    <property type="match status" value="1"/>
</dbReference>
<dbReference type="GO" id="GO:0005829">
    <property type="term" value="C:cytosol"/>
    <property type="evidence" value="ECO:0007669"/>
    <property type="project" value="TreeGrafter"/>
</dbReference>
<organism evidence="2 3">
    <name type="scientific">Luteimonas granuli</name>
    <dbReference type="NCBI Taxonomy" id="1176533"/>
    <lineage>
        <taxon>Bacteria</taxon>
        <taxon>Pseudomonadati</taxon>
        <taxon>Pseudomonadota</taxon>
        <taxon>Gammaproteobacteria</taxon>
        <taxon>Lysobacterales</taxon>
        <taxon>Lysobacteraceae</taxon>
        <taxon>Luteimonas</taxon>
    </lineage>
</organism>
<feature type="domain" description="CheW-like" evidence="1">
    <location>
        <begin position="19"/>
        <end position="168"/>
    </location>
</feature>
<dbReference type="RefSeq" id="WP_144891166.1">
    <property type="nucleotide sequence ID" value="NZ_CP042218.1"/>
</dbReference>
<evidence type="ECO:0000259" key="1">
    <source>
        <dbReference type="PROSITE" id="PS50851"/>
    </source>
</evidence>
<proteinExistence type="predicted"/>
<dbReference type="PROSITE" id="PS50851">
    <property type="entry name" value="CHEW"/>
    <property type="match status" value="1"/>
</dbReference>
<dbReference type="Pfam" id="PF01584">
    <property type="entry name" value="CheW"/>
    <property type="match status" value="1"/>
</dbReference>
<dbReference type="GO" id="GO:0006935">
    <property type="term" value="P:chemotaxis"/>
    <property type="evidence" value="ECO:0007669"/>
    <property type="project" value="InterPro"/>
</dbReference>
<dbReference type="PANTHER" id="PTHR22617">
    <property type="entry name" value="CHEMOTAXIS SENSOR HISTIDINE KINASE-RELATED"/>
    <property type="match status" value="1"/>
</dbReference>
<dbReference type="EMBL" id="CP042218">
    <property type="protein sequence ID" value="QDW66428.1"/>
    <property type="molecule type" value="Genomic_DNA"/>
</dbReference>
<dbReference type="PANTHER" id="PTHR22617:SF41">
    <property type="entry name" value="CHEMOTAXIS SIGNAL TRANSDUCTION SYSTEM ADAPTOR PROTEIN CHEW"/>
    <property type="match status" value="1"/>
</dbReference>
<dbReference type="GO" id="GO:0007165">
    <property type="term" value="P:signal transduction"/>
    <property type="evidence" value="ECO:0007669"/>
    <property type="project" value="InterPro"/>
</dbReference>
<dbReference type="InterPro" id="IPR002545">
    <property type="entry name" value="CheW-lke_dom"/>
</dbReference>
<name>A0A518N3F0_9GAMM</name>